<keyword evidence="8" id="KW-0520">NAD</keyword>
<dbReference type="PANTHER" id="PTHR30543">
    <property type="entry name" value="CHROMATE REDUCTASE"/>
    <property type="match status" value="1"/>
</dbReference>
<evidence type="ECO:0000259" key="9">
    <source>
        <dbReference type="Pfam" id="PF03358"/>
    </source>
</evidence>
<evidence type="ECO:0000313" key="10">
    <source>
        <dbReference type="EMBL" id="GII81418.1"/>
    </source>
</evidence>
<evidence type="ECO:0000256" key="1">
    <source>
        <dbReference type="ARBA" id="ARBA00004496"/>
    </source>
</evidence>
<keyword evidence="7" id="KW-0560">Oxidoreductase</keyword>
<dbReference type="SUPFAM" id="SSF52218">
    <property type="entry name" value="Flavoproteins"/>
    <property type="match status" value="1"/>
</dbReference>
<evidence type="ECO:0000256" key="3">
    <source>
        <dbReference type="ARBA" id="ARBA00022490"/>
    </source>
</evidence>
<dbReference type="Pfam" id="PF03358">
    <property type="entry name" value="FMN_red"/>
    <property type="match status" value="1"/>
</dbReference>
<evidence type="ECO:0000256" key="7">
    <source>
        <dbReference type="ARBA" id="ARBA00023002"/>
    </source>
</evidence>
<dbReference type="GO" id="GO:0016491">
    <property type="term" value="F:oxidoreductase activity"/>
    <property type="evidence" value="ECO:0007669"/>
    <property type="project" value="UniProtKB-KW"/>
</dbReference>
<dbReference type="InterPro" id="IPR050712">
    <property type="entry name" value="NAD(P)H-dep_reductase"/>
</dbReference>
<dbReference type="InterPro" id="IPR029039">
    <property type="entry name" value="Flavoprotein-like_sf"/>
</dbReference>
<evidence type="ECO:0000256" key="5">
    <source>
        <dbReference type="ARBA" id="ARBA00022643"/>
    </source>
</evidence>
<name>A0A919V4P4_9ACTN</name>
<accession>A0A919V4P4</accession>
<protein>
    <submittedName>
        <fullName evidence="10">FMN reductase</fullName>
    </submittedName>
</protein>
<keyword evidence="5" id="KW-0288">FMN</keyword>
<keyword evidence="6" id="KW-0521">NADP</keyword>
<dbReference type="InterPro" id="IPR005025">
    <property type="entry name" value="FMN_Rdtase-like_dom"/>
</dbReference>
<evidence type="ECO:0000256" key="6">
    <source>
        <dbReference type="ARBA" id="ARBA00022857"/>
    </source>
</evidence>
<feature type="domain" description="NADPH-dependent FMN reductase-like" evidence="9">
    <location>
        <begin position="2"/>
        <end position="140"/>
    </location>
</feature>
<sequence length="185" mass="20338">MIKIGIIIGSTRPGRHGDAVARWVHDQAAGRGDARYELVDLKDHALPHLDEPLPAATGVYEHPHTKAWSDTIARLDGFVFVTPEYNHSMPGVLKTAIDFLFAEWHDKAAGVVGYGVNGGVRAAEHLRQVLGQVKVADVQAAVELLLHTDFVDFTTFEPAAHRREALNLLLDQVVAWSTALRPLRT</sequence>
<dbReference type="EMBL" id="BOOU01000097">
    <property type="protein sequence ID" value="GII81418.1"/>
    <property type="molecule type" value="Genomic_DNA"/>
</dbReference>
<evidence type="ECO:0000256" key="2">
    <source>
        <dbReference type="ARBA" id="ARBA00011738"/>
    </source>
</evidence>
<evidence type="ECO:0000256" key="8">
    <source>
        <dbReference type="ARBA" id="ARBA00023027"/>
    </source>
</evidence>
<dbReference type="Proteomes" id="UP000655287">
    <property type="component" value="Unassembled WGS sequence"/>
</dbReference>
<keyword evidence="4" id="KW-0285">Flavoprotein</keyword>
<evidence type="ECO:0000313" key="11">
    <source>
        <dbReference type="Proteomes" id="UP000655287"/>
    </source>
</evidence>
<comment type="subcellular location">
    <subcellularLocation>
        <location evidence="1">Cytoplasm</location>
    </subcellularLocation>
</comment>
<reference evidence="10" key="1">
    <citation type="submission" date="2021-01" db="EMBL/GenBank/DDBJ databases">
        <title>Whole genome shotgun sequence of Sphaerisporangium rufum NBRC 109079.</title>
        <authorList>
            <person name="Komaki H."/>
            <person name="Tamura T."/>
        </authorList>
    </citation>
    <scope>NUCLEOTIDE SEQUENCE</scope>
    <source>
        <strain evidence="10">NBRC 109079</strain>
    </source>
</reference>
<keyword evidence="3" id="KW-0963">Cytoplasm</keyword>
<dbReference type="PANTHER" id="PTHR30543:SF21">
    <property type="entry name" value="NAD(P)H-DEPENDENT FMN REDUCTASE LOT6"/>
    <property type="match status" value="1"/>
</dbReference>
<dbReference type="RefSeq" id="WP_203993649.1">
    <property type="nucleotide sequence ID" value="NZ_BOOU01000097.1"/>
</dbReference>
<dbReference type="GO" id="GO:0005829">
    <property type="term" value="C:cytosol"/>
    <property type="evidence" value="ECO:0007669"/>
    <property type="project" value="TreeGrafter"/>
</dbReference>
<comment type="subunit">
    <text evidence="2">Homodimer.</text>
</comment>
<dbReference type="Gene3D" id="3.40.50.360">
    <property type="match status" value="1"/>
</dbReference>
<dbReference type="GO" id="GO:0010181">
    <property type="term" value="F:FMN binding"/>
    <property type="evidence" value="ECO:0007669"/>
    <property type="project" value="TreeGrafter"/>
</dbReference>
<comment type="caution">
    <text evidence="10">The sequence shown here is derived from an EMBL/GenBank/DDBJ whole genome shotgun (WGS) entry which is preliminary data.</text>
</comment>
<dbReference type="AlphaFoldDB" id="A0A919V4P4"/>
<dbReference type="FunFam" id="3.40.50.360:FF:000052">
    <property type="entry name" value="NAD(P)H-dependent FMN reductase LOT6"/>
    <property type="match status" value="1"/>
</dbReference>
<evidence type="ECO:0000256" key="4">
    <source>
        <dbReference type="ARBA" id="ARBA00022630"/>
    </source>
</evidence>
<organism evidence="10 11">
    <name type="scientific">Sphaerisporangium rufum</name>
    <dbReference type="NCBI Taxonomy" id="1381558"/>
    <lineage>
        <taxon>Bacteria</taxon>
        <taxon>Bacillati</taxon>
        <taxon>Actinomycetota</taxon>
        <taxon>Actinomycetes</taxon>
        <taxon>Streptosporangiales</taxon>
        <taxon>Streptosporangiaceae</taxon>
        <taxon>Sphaerisporangium</taxon>
    </lineage>
</organism>
<proteinExistence type="predicted"/>
<keyword evidence="11" id="KW-1185">Reference proteome</keyword>
<gene>
    <name evidence="10" type="ORF">Sru01_64000</name>
</gene>